<protein>
    <submittedName>
        <fullName evidence="3">SAM-dependent methyltransferase</fullName>
    </submittedName>
</protein>
<organism evidence="3 4">
    <name type="scientific">Rhodoferax saidenbachensis</name>
    <dbReference type="NCBI Taxonomy" id="1484693"/>
    <lineage>
        <taxon>Bacteria</taxon>
        <taxon>Pseudomonadati</taxon>
        <taxon>Pseudomonadota</taxon>
        <taxon>Betaproteobacteria</taxon>
        <taxon>Burkholderiales</taxon>
        <taxon>Comamonadaceae</taxon>
        <taxon>Rhodoferax</taxon>
    </lineage>
</organism>
<dbReference type="AlphaFoldDB" id="A0A1P8KE90"/>
<evidence type="ECO:0000259" key="2">
    <source>
        <dbReference type="Pfam" id="PF13649"/>
    </source>
</evidence>
<keyword evidence="3" id="KW-0489">Methyltransferase</keyword>
<dbReference type="CDD" id="cd02440">
    <property type="entry name" value="AdoMet_MTases"/>
    <property type="match status" value="1"/>
</dbReference>
<proteinExistence type="predicted"/>
<dbReference type="Pfam" id="PF13649">
    <property type="entry name" value="Methyltransf_25"/>
    <property type="match status" value="1"/>
</dbReference>
<feature type="domain" description="Methyltransferase" evidence="2">
    <location>
        <begin position="76"/>
        <end position="175"/>
    </location>
</feature>
<dbReference type="Proteomes" id="UP000186110">
    <property type="component" value="Chromosome"/>
</dbReference>
<evidence type="ECO:0000313" key="3">
    <source>
        <dbReference type="EMBL" id="APW44331.1"/>
    </source>
</evidence>
<evidence type="ECO:0000313" key="4">
    <source>
        <dbReference type="Proteomes" id="UP000186110"/>
    </source>
</evidence>
<dbReference type="GO" id="GO:0008168">
    <property type="term" value="F:methyltransferase activity"/>
    <property type="evidence" value="ECO:0007669"/>
    <property type="project" value="UniProtKB-KW"/>
</dbReference>
<dbReference type="KEGG" id="rsb:RS694_18590"/>
<dbReference type="EMBL" id="CP019239">
    <property type="protein sequence ID" value="APW44331.1"/>
    <property type="molecule type" value="Genomic_DNA"/>
</dbReference>
<dbReference type="InterPro" id="IPR029063">
    <property type="entry name" value="SAM-dependent_MTases_sf"/>
</dbReference>
<keyword evidence="1 3" id="KW-0808">Transferase</keyword>
<reference evidence="3 4" key="1">
    <citation type="submission" date="2017-01" db="EMBL/GenBank/DDBJ databases">
        <authorList>
            <person name="Mah S.A."/>
            <person name="Swanson W.J."/>
            <person name="Moy G.W."/>
            <person name="Vacquier V.D."/>
        </authorList>
    </citation>
    <scope>NUCLEOTIDE SEQUENCE [LARGE SCALE GENOMIC DNA]</scope>
    <source>
        <strain evidence="3 4">DSM 22694</strain>
    </source>
</reference>
<dbReference type="PANTHER" id="PTHR43861">
    <property type="entry name" value="TRANS-ACONITATE 2-METHYLTRANSFERASE-RELATED"/>
    <property type="match status" value="1"/>
</dbReference>
<dbReference type="Gene3D" id="3.40.50.150">
    <property type="entry name" value="Vaccinia Virus protein VP39"/>
    <property type="match status" value="1"/>
</dbReference>
<keyword evidence="4" id="KW-1185">Reference proteome</keyword>
<sequence>MSHIDTTGDINHDLAGRLDSVWGDPATWVANGLQWMHLQTVSDRMQAQVTGNLSVTPLEWFFTAVRARQPVPLRRVLVLGCGQGYVERQIAQNGWAQEIVAIDLSAKVLEVARANAAVAGAPIQYIQADMNRLPIGQSGFEPSSFDAVLGVSSVHHCAELEQLYASVAALLAPGGWFYLDEYVGPDRFQYPAHQVRFMNQLLDLLPDKLRTTLDGRVKANIWRPSVDEVIAVDPSEAVRSSALLSLLDPYFEVLEQRPYGGALLRVVLADIAQNFQSVAAEPYLHSLLEAEEELFRAGRLQRDLVCVIARVRTAASAPSIVDR</sequence>
<dbReference type="InterPro" id="IPR041698">
    <property type="entry name" value="Methyltransf_25"/>
</dbReference>
<dbReference type="SUPFAM" id="SSF53335">
    <property type="entry name" value="S-adenosyl-L-methionine-dependent methyltransferases"/>
    <property type="match status" value="1"/>
</dbReference>
<dbReference type="eggNOG" id="COG0500">
    <property type="taxonomic scope" value="Bacteria"/>
</dbReference>
<gene>
    <name evidence="3" type="ORF">RS694_18590</name>
</gene>
<accession>A0A1P8KE90</accession>
<dbReference type="STRING" id="1484693.RS694_18590"/>
<evidence type="ECO:0000256" key="1">
    <source>
        <dbReference type="ARBA" id="ARBA00022679"/>
    </source>
</evidence>
<name>A0A1P8KE90_9BURK</name>
<dbReference type="RefSeq" id="WP_029706550.1">
    <property type="nucleotide sequence ID" value="NZ_CP019239.1"/>
</dbReference>
<dbReference type="GO" id="GO:0032259">
    <property type="term" value="P:methylation"/>
    <property type="evidence" value="ECO:0007669"/>
    <property type="project" value="UniProtKB-KW"/>
</dbReference>